<keyword evidence="6" id="KW-0472">Membrane</keyword>
<evidence type="ECO:0000256" key="3">
    <source>
        <dbReference type="ARBA" id="ARBA00022475"/>
    </source>
</evidence>
<dbReference type="PANTHER" id="PTHR43044:SF2">
    <property type="entry name" value="POLYSULPHIDE REDUCTASE NRFD"/>
    <property type="match status" value="1"/>
</dbReference>
<dbReference type="GO" id="GO:0005886">
    <property type="term" value="C:plasma membrane"/>
    <property type="evidence" value="ECO:0007669"/>
    <property type="project" value="UniProtKB-SubCell"/>
</dbReference>
<reference evidence="7 8" key="1">
    <citation type="submission" date="2018-06" db="EMBL/GenBank/DDBJ databases">
        <title>Lujinxingia sediminis gen. nov. sp. nov., a new facultative anaerobic member of the class Deltaproteobacteria, and proposal of Lujinxingaceae fam. nov.</title>
        <authorList>
            <person name="Guo L.-Y."/>
            <person name="Li C.-M."/>
            <person name="Wang S."/>
            <person name="Du Z.-J."/>
        </authorList>
    </citation>
    <scope>NUCLEOTIDE SEQUENCE [LARGE SCALE GENOMIC DNA]</scope>
    <source>
        <strain evidence="7 8">FA350</strain>
    </source>
</reference>
<comment type="similarity">
    <text evidence="2">Belongs to the NrfD family.</text>
</comment>
<evidence type="ECO:0000256" key="6">
    <source>
        <dbReference type="ARBA" id="ARBA00023136"/>
    </source>
</evidence>
<name>A0A2Z4FRS1_9DELT</name>
<dbReference type="NCBIfam" id="NF045798">
    <property type="entry name" value="DsrP"/>
    <property type="match status" value="1"/>
</dbReference>
<sequence length="426" mass="47297">MSTNQTSSRAHVDKSKHLIGYPKFIWRSLVLATDGSLLFYAWMTLLTALALVGLNAWAHQVATGMSLTGMSDHVSWGLYIANFTFMVGLAAGGVMMVIPAYLYDDEQMHDVVIIGELLAIASIVMSVAFVVADMGRPDRLLHMMPVIGRFNWPISMLTWDMLVLNGYLIINLHICGYLLYKKFLGEKPDKRWYIPFVFLSIVWAISIHTVTAFLYSGLGGRPFWNSAILAPRFLVSAFVAGPAFIILSLQLIRRFSDFEFGSSPIRTLTSVLRVTVLINLFLYGAELFTEFYTGGSHTAAAEYLFFGLHGHTGLVAWTWSAIALNVTAALMLLHPASRSNWTVLNVACVLTFVGVWIEKGMGLVVPGFIPSTMHEIVEYSPSLVEWKVTIGIWALGLLVYTVALKIAIPIFSEKVTIRDGQLEKVD</sequence>
<evidence type="ECO:0000256" key="1">
    <source>
        <dbReference type="ARBA" id="ARBA00004651"/>
    </source>
</evidence>
<dbReference type="InterPro" id="IPR005614">
    <property type="entry name" value="NrfD-like"/>
</dbReference>
<accession>A0A2Z4FRS1</accession>
<protein>
    <submittedName>
        <fullName evidence="7">Polysulfide reductase</fullName>
    </submittedName>
</protein>
<dbReference type="EMBL" id="CP030032">
    <property type="protein sequence ID" value="AWV91415.1"/>
    <property type="molecule type" value="Genomic_DNA"/>
</dbReference>
<keyword evidence="4" id="KW-0812">Transmembrane</keyword>
<evidence type="ECO:0000256" key="4">
    <source>
        <dbReference type="ARBA" id="ARBA00022692"/>
    </source>
</evidence>
<dbReference type="Proteomes" id="UP000249799">
    <property type="component" value="Chromosome"/>
</dbReference>
<evidence type="ECO:0000256" key="5">
    <source>
        <dbReference type="ARBA" id="ARBA00022989"/>
    </source>
</evidence>
<evidence type="ECO:0000313" key="8">
    <source>
        <dbReference type="Proteomes" id="UP000249799"/>
    </source>
</evidence>
<keyword evidence="3" id="KW-1003">Cell membrane</keyword>
<comment type="subcellular location">
    <subcellularLocation>
        <location evidence="1">Cell membrane</location>
        <topology evidence="1">Multi-pass membrane protein</topology>
    </subcellularLocation>
</comment>
<dbReference type="Pfam" id="PF03916">
    <property type="entry name" value="NrfD"/>
    <property type="match status" value="1"/>
</dbReference>
<gene>
    <name evidence="7" type="ORF">DN745_11720</name>
</gene>
<keyword evidence="8" id="KW-1185">Reference proteome</keyword>
<dbReference type="KEGG" id="bsed:DN745_11720"/>
<dbReference type="InterPro" id="IPR054823">
    <property type="entry name" value="DsrP-like"/>
</dbReference>
<evidence type="ECO:0000256" key="2">
    <source>
        <dbReference type="ARBA" id="ARBA00008929"/>
    </source>
</evidence>
<keyword evidence="5" id="KW-1133">Transmembrane helix</keyword>
<organism evidence="7 8">
    <name type="scientific">Bradymonas sediminis</name>
    <dbReference type="NCBI Taxonomy" id="1548548"/>
    <lineage>
        <taxon>Bacteria</taxon>
        <taxon>Deltaproteobacteria</taxon>
        <taxon>Bradymonadales</taxon>
        <taxon>Bradymonadaceae</taxon>
        <taxon>Bradymonas</taxon>
    </lineage>
</organism>
<evidence type="ECO:0000313" key="7">
    <source>
        <dbReference type="EMBL" id="AWV91415.1"/>
    </source>
</evidence>
<dbReference type="PANTHER" id="PTHR43044">
    <property type="match status" value="1"/>
</dbReference>
<proteinExistence type="inferred from homology"/>
<dbReference type="AlphaFoldDB" id="A0A2Z4FRS1"/>
<dbReference type="OrthoDB" id="9768846at2"/>
<dbReference type="Gene3D" id="1.20.1630.10">
    <property type="entry name" value="Formate dehydrogenase/DMSO reductase domain"/>
    <property type="match status" value="1"/>
</dbReference>